<gene>
    <name evidence="2" type="ORF">LCGC14_1210060</name>
</gene>
<feature type="region of interest" description="Disordered" evidence="1">
    <location>
        <begin position="76"/>
        <end position="98"/>
    </location>
</feature>
<accession>A0A0F9LEA7</accession>
<feature type="compositionally biased region" description="Basic and acidic residues" evidence="1">
    <location>
        <begin position="78"/>
        <end position="94"/>
    </location>
</feature>
<protein>
    <recommendedName>
        <fullName evidence="3">Band 7 domain-containing protein</fullName>
    </recommendedName>
</protein>
<dbReference type="AlphaFoldDB" id="A0A0F9LEA7"/>
<sequence>MSKKLTGKSVIAMVLGAVALVMCLVIPFACTTTVGAEEIVIHQSVLGDLTVWTEPGWKYQGLGTITRYKRSSQFDFSAPHDESQAKSEEGKKTAQQDNSIPVRFNDQGQAHISGSLSYDLPLDRDAMLKIHKKFGSMEAIEDRLVRQTVTRSVYFSGPLMSSRESAGQRRGELIHFIIEQATRGVYQTESKKVEVEDLLSPPVETVKMVTVPVMNEETGKPALDENNQPVMKQEPRKISKPATKTVLIVTPMVGGDGKILVQEASALTSLGLKMYNLTVNRILYEGKVKEQIDMQRQAIMDIQTKIAEGKAAEQRRVTVEKEGQADAAKAKWAQEVLKSTAITEAQQKKAVAIEQAEQKRAVAEKDLDSAKLERKAKVERALGDAKAKKLIMAADGALEKKLAAYVAIQQAWASSIGSQPLVPQVQMGGGGTNNQGLNLMQLLTAKVAKDLALDAGMGRK</sequence>
<name>A0A0F9LEA7_9ZZZZ</name>
<comment type="caution">
    <text evidence="2">The sequence shown here is derived from an EMBL/GenBank/DDBJ whole genome shotgun (WGS) entry which is preliminary data.</text>
</comment>
<evidence type="ECO:0000313" key="2">
    <source>
        <dbReference type="EMBL" id="KKM93269.1"/>
    </source>
</evidence>
<evidence type="ECO:0000256" key="1">
    <source>
        <dbReference type="SAM" id="MobiDB-lite"/>
    </source>
</evidence>
<proteinExistence type="predicted"/>
<organism evidence="2">
    <name type="scientific">marine sediment metagenome</name>
    <dbReference type="NCBI Taxonomy" id="412755"/>
    <lineage>
        <taxon>unclassified sequences</taxon>
        <taxon>metagenomes</taxon>
        <taxon>ecological metagenomes</taxon>
    </lineage>
</organism>
<dbReference type="EMBL" id="LAZR01006288">
    <property type="protein sequence ID" value="KKM93269.1"/>
    <property type="molecule type" value="Genomic_DNA"/>
</dbReference>
<reference evidence="2" key="1">
    <citation type="journal article" date="2015" name="Nature">
        <title>Complex archaea that bridge the gap between prokaryotes and eukaryotes.</title>
        <authorList>
            <person name="Spang A."/>
            <person name="Saw J.H."/>
            <person name="Jorgensen S.L."/>
            <person name="Zaremba-Niedzwiedzka K."/>
            <person name="Martijn J."/>
            <person name="Lind A.E."/>
            <person name="van Eijk R."/>
            <person name="Schleper C."/>
            <person name="Guy L."/>
            <person name="Ettema T.J."/>
        </authorList>
    </citation>
    <scope>NUCLEOTIDE SEQUENCE</scope>
</reference>
<evidence type="ECO:0008006" key="3">
    <source>
        <dbReference type="Google" id="ProtNLM"/>
    </source>
</evidence>